<accession>A0A9X4KYY0</accession>
<proteinExistence type="predicted"/>
<dbReference type="AlphaFoldDB" id="A0A9X4KYY0"/>
<feature type="region of interest" description="Disordered" evidence="1">
    <location>
        <begin position="252"/>
        <end position="273"/>
    </location>
</feature>
<evidence type="ECO:0000313" key="2">
    <source>
        <dbReference type="EMBL" id="MDG0813870.1"/>
    </source>
</evidence>
<organism evidence="2 3">
    <name type="scientific">Cohnella rhizosphaerae</name>
    <dbReference type="NCBI Taxonomy" id="1457232"/>
    <lineage>
        <taxon>Bacteria</taxon>
        <taxon>Bacillati</taxon>
        <taxon>Bacillota</taxon>
        <taxon>Bacilli</taxon>
        <taxon>Bacillales</taxon>
        <taxon>Paenibacillaceae</taxon>
        <taxon>Cohnella</taxon>
    </lineage>
</organism>
<sequence length="273" mass="29400">MRFASWGELMMDYDPLLAERLLAVCPADASGFGSMQHDDVWRLMLEGETASNAGTPPRLRSAKFTGYGIVLRSAAGTSGEMSVHMQQIDEGPNYRWGRSGDGGNGVIYYYANGKRYSYNRPEDVGDDNMGTGEGSSTFAVLDGHEYKSIGRRELTGPLHDFGFAQFAELNAGPDAQPHYRSRSVLMSGNDYIAIYDEVADMRVRGALLLVRASRRSVSGHLSVEAGRRAVACVIGRADRRAAAPLRAAIGSAGSRTATPTARSDATTTASAIF</sequence>
<evidence type="ECO:0000313" key="3">
    <source>
        <dbReference type="Proteomes" id="UP001153404"/>
    </source>
</evidence>
<protein>
    <submittedName>
        <fullName evidence="2">Uncharacterized protein</fullName>
    </submittedName>
</protein>
<gene>
    <name evidence="2" type="ORF">OMP40_34750</name>
</gene>
<dbReference type="Proteomes" id="UP001153404">
    <property type="component" value="Unassembled WGS sequence"/>
</dbReference>
<evidence type="ECO:0000256" key="1">
    <source>
        <dbReference type="SAM" id="MobiDB-lite"/>
    </source>
</evidence>
<keyword evidence="3" id="KW-1185">Reference proteome</keyword>
<dbReference type="RefSeq" id="WP_277538320.1">
    <property type="nucleotide sequence ID" value="NZ_JAPDIA010000009.1"/>
</dbReference>
<name>A0A9X4KYY0_9BACL</name>
<comment type="caution">
    <text evidence="2">The sequence shown here is derived from an EMBL/GenBank/DDBJ whole genome shotgun (WGS) entry which is preliminary data.</text>
</comment>
<dbReference type="EMBL" id="JAPDIA010000009">
    <property type="protein sequence ID" value="MDG0813870.1"/>
    <property type="molecule type" value="Genomic_DNA"/>
</dbReference>
<reference evidence="2" key="1">
    <citation type="submission" date="2022-10" db="EMBL/GenBank/DDBJ databases">
        <title>Comparative genomic analysis of Cohnella hashimotonis sp. nov., isolated from the International Space Station.</title>
        <authorList>
            <person name="Simpson A."/>
            <person name="Venkateswaran K."/>
        </authorList>
    </citation>
    <scope>NUCLEOTIDE SEQUENCE</scope>
    <source>
        <strain evidence="2">DSM 28161</strain>
    </source>
</reference>